<feature type="transmembrane region" description="Helical" evidence="1">
    <location>
        <begin position="29"/>
        <end position="48"/>
    </location>
</feature>
<dbReference type="AlphaFoldDB" id="A0A6J4Q4Z3"/>
<reference evidence="2" key="1">
    <citation type="submission" date="2020-02" db="EMBL/GenBank/DDBJ databases">
        <authorList>
            <person name="Meier V. D."/>
        </authorList>
    </citation>
    <scope>NUCLEOTIDE SEQUENCE</scope>
    <source>
        <strain evidence="2">AVDCRST_MAG35</strain>
    </source>
</reference>
<name>A0A6J4Q4Z3_9ACTN</name>
<keyword evidence="1" id="KW-0472">Membrane</keyword>
<sequence>AVLAAAAVTALWALALGLAARAARLRGWLAVVLAVNVGGVLGLGALAAARPFDLLSLLLAAVALEVAAFAASQALALRRPA</sequence>
<evidence type="ECO:0000256" key="1">
    <source>
        <dbReference type="SAM" id="Phobius"/>
    </source>
</evidence>
<evidence type="ECO:0000313" key="2">
    <source>
        <dbReference type="EMBL" id="CAA9428068.1"/>
    </source>
</evidence>
<feature type="non-terminal residue" evidence="2">
    <location>
        <position position="1"/>
    </location>
</feature>
<dbReference type="EMBL" id="CADCUY010000492">
    <property type="protein sequence ID" value="CAA9428068.1"/>
    <property type="molecule type" value="Genomic_DNA"/>
</dbReference>
<gene>
    <name evidence="2" type="ORF">AVDCRST_MAG35-2416</name>
</gene>
<feature type="transmembrane region" description="Helical" evidence="1">
    <location>
        <begin position="55"/>
        <end position="76"/>
    </location>
</feature>
<accession>A0A6J4Q4Z3</accession>
<organism evidence="2">
    <name type="scientific">uncultured Quadrisphaera sp</name>
    <dbReference type="NCBI Taxonomy" id="904978"/>
    <lineage>
        <taxon>Bacteria</taxon>
        <taxon>Bacillati</taxon>
        <taxon>Actinomycetota</taxon>
        <taxon>Actinomycetes</taxon>
        <taxon>Kineosporiales</taxon>
        <taxon>Kineosporiaceae</taxon>
        <taxon>Quadrisphaera</taxon>
        <taxon>environmental samples</taxon>
    </lineage>
</organism>
<proteinExistence type="predicted"/>
<keyword evidence="1" id="KW-1133">Transmembrane helix</keyword>
<keyword evidence="1" id="KW-0812">Transmembrane</keyword>
<protein>
    <submittedName>
        <fullName evidence="2">Uncharacterized protein</fullName>
    </submittedName>
</protein>